<name>A0A016WR78_9BILA</name>
<evidence type="ECO:0000256" key="1">
    <source>
        <dbReference type="SAM" id="MobiDB-lite"/>
    </source>
</evidence>
<dbReference type="AlphaFoldDB" id="A0A016WR78"/>
<accession>A0A016WR78</accession>
<evidence type="ECO:0000313" key="3">
    <source>
        <dbReference type="Proteomes" id="UP000024635"/>
    </source>
</evidence>
<dbReference type="Proteomes" id="UP000024635">
    <property type="component" value="Unassembled WGS sequence"/>
</dbReference>
<keyword evidence="3" id="KW-1185">Reference proteome</keyword>
<dbReference type="EMBL" id="JARK01000157">
    <property type="protein sequence ID" value="EYC41787.1"/>
    <property type="molecule type" value="Genomic_DNA"/>
</dbReference>
<sequence>MRHNGSSWRVEPGKPRTGVNPAKRVHDVSSIFSADIPALNAEHFRIVTTTRRNDTHYYCPTHAFLLRGPYPRTYPQNRRKSIKTSLHCKTATIFVFSTLKNPCMQCFSKIVRDESSLAKVY</sequence>
<gene>
    <name evidence="2" type="primary">Acey_s0557.g3405</name>
    <name evidence="2" type="ORF">Y032_0557g3405</name>
</gene>
<comment type="caution">
    <text evidence="2">The sequence shown here is derived from an EMBL/GenBank/DDBJ whole genome shotgun (WGS) entry which is preliminary data.</text>
</comment>
<organism evidence="2 3">
    <name type="scientific">Ancylostoma ceylanicum</name>
    <dbReference type="NCBI Taxonomy" id="53326"/>
    <lineage>
        <taxon>Eukaryota</taxon>
        <taxon>Metazoa</taxon>
        <taxon>Ecdysozoa</taxon>
        <taxon>Nematoda</taxon>
        <taxon>Chromadorea</taxon>
        <taxon>Rhabditida</taxon>
        <taxon>Rhabditina</taxon>
        <taxon>Rhabditomorpha</taxon>
        <taxon>Strongyloidea</taxon>
        <taxon>Ancylostomatidae</taxon>
        <taxon>Ancylostomatinae</taxon>
        <taxon>Ancylostoma</taxon>
    </lineage>
</organism>
<protein>
    <submittedName>
        <fullName evidence="2">Uncharacterized protein</fullName>
    </submittedName>
</protein>
<feature type="region of interest" description="Disordered" evidence="1">
    <location>
        <begin position="1"/>
        <end position="22"/>
    </location>
</feature>
<evidence type="ECO:0000313" key="2">
    <source>
        <dbReference type="EMBL" id="EYC41787.1"/>
    </source>
</evidence>
<proteinExistence type="predicted"/>
<reference evidence="3" key="1">
    <citation type="journal article" date="2015" name="Nat. Genet.">
        <title>The genome and transcriptome of the zoonotic hookworm Ancylostoma ceylanicum identify infection-specific gene families.</title>
        <authorList>
            <person name="Schwarz E.M."/>
            <person name="Hu Y."/>
            <person name="Antoshechkin I."/>
            <person name="Miller M.M."/>
            <person name="Sternberg P.W."/>
            <person name="Aroian R.V."/>
        </authorList>
    </citation>
    <scope>NUCLEOTIDE SEQUENCE</scope>
    <source>
        <strain evidence="3">HY135</strain>
    </source>
</reference>